<gene>
    <name evidence="9" type="ORF">NCCP602_20370</name>
</gene>
<keyword evidence="10" id="KW-1185">Reference proteome</keyword>
<reference evidence="9 10" key="1">
    <citation type="submission" date="2024-01" db="EMBL/GenBank/DDBJ databases">
        <title>Characterization of antibiotic resistant novel bacterial strains and their environmental applications.</title>
        <authorList>
            <person name="Manzoor S."/>
            <person name="Abbas S."/>
            <person name="Arshad M."/>
            <person name="Ahmed I."/>
        </authorList>
    </citation>
    <scope>NUCLEOTIDE SEQUENCE [LARGE SCALE GENOMIC DNA]</scope>
    <source>
        <strain evidence="9 10">NCCP-602</strain>
    </source>
</reference>
<evidence type="ECO:0000259" key="8">
    <source>
        <dbReference type="Pfam" id="PF17042"/>
    </source>
</evidence>
<keyword evidence="6" id="KW-0119">Carbohydrate metabolism</keyword>
<evidence type="ECO:0000256" key="3">
    <source>
        <dbReference type="ARBA" id="ARBA00022741"/>
    </source>
</evidence>
<dbReference type="Pfam" id="PF17042">
    <property type="entry name" value="NBD_C"/>
    <property type="match status" value="1"/>
</dbReference>
<keyword evidence="5" id="KW-0067">ATP-binding</keyword>
<evidence type="ECO:0000313" key="9">
    <source>
        <dbReference type="EMBL" id="GAA0036076.1"/>
    </source>
</evidence>
<dbReference type="Gene3D" id="3.40.980.20">
    <property type="entry name" value="Four-carbon acid sugar kinase, nucleotide binding domain"/>
    <property type="match status" value="1"/>
</dbReference>
<dbReference type="InterPro" id="IPR031475">
    <property type="entry name" value="NBD_C"/>
</dbReference>
<name>A0ABN0SPG3_9MICO</name>
<dbReference type="InterPro" id="IPR042213">
    <property type="entry name" value="NBD_C_sf"/>
</dbReference>
<dbReference type="InterPro" id="IPR010737">
    <property type="entry name" value="4-carb_acid_sugar_kinase_N"/>
</dbReference>
<dbReference type="Gene3D" id="3.40.50.10840">
    <property type="entry name" value="Putative sugar-binding, N-terminal domain"/>
    <property type="match status" value="1"/>
</dbReference>
<dbReference type="SUPFAM" id="SSF142764">
    <property type="entry name" value="YgbK-like"/>
    <property type="match status" value="1"/>
</dbReference>
<dbReference type="Proteomes" id="UP001498238">
    <property type="component" value="Unassembled WGS sequence"/>
</dbReference>
<feature type="domain" description="Four-carbon acid sugar kinase N-terminal" evidence="7">
    <location>
        <begin position="16"/>
        <end position="237"/>
    </location>
</feature>
<evidence type="ECO:0000313" key="10">
    <source>
        <dbReference type="Proteomes" id="UP001498238"/>
    </source>
</evidence>
<evidence type="ECO:0000256" key="1">
    <source>
        <dbReference type="ARBA" id="ARBA00005715"/>
    </source>
</evidence>
<dbReference type="GO" id="GO:0016301">
    <property type="term" value="F:kinase activity"/>
    <property type="evidence" value="ECO:0007669"/>
    <property type="project" value="UniProtKB-KW"/>
</dbReference>
<keyword evidence="3" id="KW-0547">Nucleotide-binding</keyword>
<evidence type="ECO:0000256" key="4">
    <source>
        <dbReference type="ARBA" id="ARBA00022777"/>
    </source>
</evidence>
<feature type="domain" description="Four-carbon acid sugar kinase nucleotide binding" evidence="8">
    <location>
        <begin position="295"/>
        <end position="448"/>
    </location>
</feature>
<sequence>MSTESTASAEPEHSRILIVADDLTGGNACGALFAEAGLRTITVTGTSAQETVDLDVLLDDYDAVVLNADSRHLPPVKAAELTAALVRIAGDVDLLACRIDTTLRGNVGVTAEAALSARRRIAAESGGAPKRVIGLCVPAFPQAGRTTVQGLQLLDGRLLEHTELARDVRSPMRTSQVAEILADGTDLETHRIDLSQVLAGRLAIRAEVVTGIASGADVLIVDALTTEHIDLVGSVVASVTREIAATPGDAPGENVRLHANLRQGELIDWVTIDPGPGSLALALPLLPTRPDGVILGISGSATEVTREQLATLAEDPLVALVGTALDEDGLPDVEATLARVDGITSAKAIIIATVVEGSDVRELTDAQSEETTRRLAAIAGILLSSPAVTGLYTTGGDVTAAVMRSVGAVGMEIAKEIIPLAVGGRLVGGRCNGLPIVTKGGLIGDSDTATQCLDYLRAVSRVGQG</sequence>
<dbReference type="InterPro" id="IPR037051">
    <property type="entry name" value="4-carb_acid_sugar_kinase_N_sf"/>
</dbReference>
<keyword evidence="2" id="KW-0808">Transferase</keyword>
<dbReference type="EMBL" id="BAAAAF010000007">
    <property type="protein sequence ID" value="GAA0036076.1"/>
    <property type="molecule type" value="Genomic_DNA"/>
</dbReference>
<keyword evidence="4 9" id="KW-0418">Kinase</keyword>
<dbReference type="Pfam" id="PF07005">
    <property type="entry name" value="SBD_N"/>
    <property type="match status" value="1"/>
</dbReference>
<organism evidence="9 10">
    <name type="scientific">Brevibacterium metallidurans</name>
    <dbReference type="NCBI Taxonomy" id="1482676"/>
    <lineage>
        <taxon>Bacteria</taxon>
        <taxon>Bacillati</taxon>
        <taxon>Actinomycetota</taxon>
        <taxon>Actinomycetes</taxon>
        <taxon>Micrococcales</taxon>
        <taxon>Brevibacteriaceae</taxon>
        <taxon>Brevibacterium</taxon>
    </lineage>
</organism>
<evidence type="ECO:0000259" key="7">
    <source>
        <dbReference type="Pfam" id="PF07005"/>
    </source>
</evidence>
<proteinExistence type="inferred from homology"/>
<evidence type="ECO:0000256" key="2">
    <source>
        <dbReference type="ARBA" id="ARBA00022679"/>
    </source>
</evidence>
<evidence type="ECO:0000256" key="6">
    <source>
        <dbReference type="ARBA" id="ARBA00023277"/>
    </source>
</evidence>
<evidence type="ECO:0000256" key="5">
    <source>
        <dbReference type="ARBA" id="ARBA00022840"/>
    </source>
</evidence>
<dbReference type="RefSeq" id="WP_339392911.1">
    <property type="nucleotide sequence ID" value="NZ_BAAAAF010000007.1"/>
</dbReference>
<protein>
    <submittedName>
        <fullName evidence="9">Four-carbon acid sugar kinase family protein</fullName>
    </submittedName>
</protein>
<accession>A0ABN0SPG3</accession>
<comment type="similarity">
    <text evidence="1">Belongs to the four-carbon acid sugar kinase family.</text>
</comment>
<comment type="caution">
    <text evidence="9">The sequence shown here is derived from an EMBL/GenBank/DDBJ whole genome shotgun (WGS) entry which is preliminary data.</text>
</comment>